<dbReference type="Proteomes" id="UP000316621">
    <property type="component" value="Chromosome 10"/>
</dbReference>
<keyword evidence="2" id="KW-1185">Reference proteome</keyword>
<reference evidence="1 2" key="1">
    <citation type="journal article" date="2018" name="Science">
        <title>The opium poppy genome and morphinan production.</title>
        <authorList>
            <person name="Guo L."/>
            <person name="Winzer T."/>
            <person name="Yang X."/>
            <person name="Li Y."/>
            <person name="Ning Z."/>
            <person name="He Z."/>
            <person name="Teodor R."/>
            <person name="Lu Y."/>
            <person name="Bowser T.A."/>
            <person name="Graham I.A."/>
            <person name="Ye K."/>
        </authorList>
    </citation>
    <scope>NUCLEOTIDE SEQUENCE [LARGE SCALE GENOMIC DNA]</scope>
    <source>
        <strain evidence="2">cv. HN1</strain>
        <tissue evidence="1">Leaves</tissue>
    </source>
</reference>
<name>A0A4Y7L7I0_PAPSO</name>
<gene>
    <name evidence="1" type="ORF">C5167_042815</name>
</gene>
<dbReference type="Gramene" id="RZC80239">
    <property type="protein sequence ID" value="RZC80239"/>
    <property type="gene ID" value="C5167_042815"/>
</dbReference>
<evidence type="ECO:0000313" key="2">
    <source>
        <dbReference type="Proteomes" id="UP000316621"/>
    </source>
</evidence>
<evidence type="ECO:0000313" key="1">
    <source>
        <dbReference type="EMBL" id="RZC80239.1"/>
    </source>
</evidence>
<accession>A0A4Y7L7I0</accession>
<sequence>MKDGKIGVVVSSITTSHFFYEQKRVLSIFCLFVVSLDGTNEESTVSVAGDLKPRRTNNTEAVKKTKGSNDSGDKKTTIAAAVVWLWIEPVAIGDGDRKDLSLGFLFPSGINKLDGPVYKELRLAVAVSKEESAQSMMRKGNA</sequence>
<protein>
    <submittedName>
        <fullName evidence="1">Uncharacterized protein</fullName>
    </submittedName>
</protein>
<dbReference type="EMBL" id="CM010724">
    <property type="protein sequence ID" value="RZC80239.1"/>
    <property type="molecule type" value="Genomic_DNA"/>
</dbReference>
<organism evidence="1 2">
    <name type="scientific">Papaver somniferum</name>
    <name type="common">Opium poppy</name>
    <dbReference type="NCBI Taxonomy" id="3469"/>
    <lineage>
        <taxon>Eukaryota</taxon>
        <taxon>Viridiplantae</taxon>
        <taxon>Streptophyta</taxon>
        <taxon>Embryophyta</taxon>
        <taxon>Tracheophyta</taxon>
        <taxon>Spermatophyta</taxon>
        <taxon>Magnoliopsida</taxon>
        <taxon>Ranunculales</taxon>
        <taxon>Papaveraceae</taxon>
        <taxon>Papaveroideae</taxon>
        <taxon>Papaver</taxon>
    </lineage>
</organism>
<proteinExistence type="predicted"/>
<dbReference type="AlphaFoldDB" id="A0A4Y7L7I0"/>